<dbReference type="InterPro" id="IPR047057">
    <property type="entry name" value="MerR_fam"/>
</dbReference>
<comment type="caution">
    <text evidence="3">The sequence shown here is derived from an EMBL/GenBank/DDBJ whole genome shotgun (WGS) entry which is preliminary data.</text>
</comment>
<dbReference type="SMART" id="SM00422">
    <property type="entry name" value="HTH_MERR"/>
    <property type="match status" value="1"/>
</dbReference>
<reference evidence="3" key="2">
    <citation type="submission" date="2020-09" db="EMBL/GenBank/DDBJ databases">
        <authorList>
            <person name="Sun Q."/>
            <person name="Ohkuma M."/>
        </authorList>
    </citation>
    <scope>NUCLEOTIDE SEQUENCE</scope>
    <source>
        <strain evidence="3">JCM 3090</strain>
    </source>
</reference>
<accession>A0A8J3B5C4</accession>
<dbReference type="Gene3D" id="1.10.1660.10">
    <property type="match status" value="1"/>
</dbReference>
<dbReference type="RefSeq" id="WP_189169904.1">
    <property type="nucleotide sequence ID" value="NZ_BMQB01000004.1"/>
</dbReference>
<organism evidence="3 4">
    <name type="scientific">Pilimelia anulata</name>
    <dbReference type="NCBI Taxonomy" id="53371"/>
    <lineage>
        <taxon>Bacteria</taxon>
        <taxon>Bacillati</taxon>
        <taxon>Actinomycetota</taxon>
        <taxon>Actinomycetes</taxon>
        <taxon>Micromonosporales</taxon>
        <taxon>Micromonosporaceae</taxon>
        <taxon>Pilimelia</taxon>
    </lineage>
</organism>
<proteinExistence type="predicted"/>
<evidence type="ECO:0000313" key="3">
    <source>
        <dbReference type="EMBL" id="GGJ90876.1"/>
    </source>
</evidence>
<dbReference type="PANTHER" id="PTHR30204">
    <property type="entry name" value="REDOX-CYCLING DRUG-SENSING TRANSCRIPTIONAL ACTIVATOR SOXR"/>
    <property type="match status" value="1"/>
</dbReference>
<gene>
    <name evidence="3" type="ORF">GCM10010123_20900</name>
</gene>
<dbReference type="GO" id="GO:0003700">
    <property type="term" value="F:DNA-binding transcription factor activity"/>
    <property type="evidence" value="ECO:0007669"/>
    <property type="project" value="InterPro"/>
</dbReference>
<reference evidence="3" key="1">
    <citation type="journal article" date="2014" name="Int. J. Syst. Evol. Microbiol.">
        <title>Complete genome sequence of Corynebacterium casei LMG S-19264T (=DSM 44701T), isolated from a smear-ripened cheese.</title>
        <authorList>
            <consortium name="US DOE Joint Genome Institute (JGI-PGF)"/>
            <person name="Walter F."/>
            <person name="Albersmeier A."/>
            <person name="Kalinowski J."/>
            <person name="Ruckert C."/>
        </authorList>
    </citation>
    <scope>NUCLEOTIDE SEQUENCE</scope>
    <source>
        <strain evidence="3">JCM 3090</strain>
    </source>
</reference>
<keyword evidence="1" id="KW-0238">DNA-binding</keyword>
<dbReference type="PROSITE" id="PS50937">
    <property type="entry name" value="HTH_MERR_2"/>
    <property type="match status" value="1"/>
</dbReference>
<dbReference type="PANTHER" id="PTHR30204:SF93">
    <property type="entry name" value="HTH MERR-TYPE DOMAIN-CONTAINING PROTEIN"/>
    <property type="match status" value="1"/>
</dbReference>
<dbReference type="SUPFAM" id="SSF46955">
    <property type="entry name" value="Putative DNA-binding domain"/>
    <property type="match status" value="1"/>
</dbReference>
<evidence type="ECO:0000259" key="2">
    <source>
        <dbReference type="PROSITE" id="PS50937"/>
    </source>
</evidence>
<sequence>MRTLLRIGELAHRAGVSPRTIDHYTQLGLLTPADRSAGGFRLYPPESIELIKTIRTAEANGISLDQLARALAVGAAATAPTLDKLHADTAALQELLTVAPPHLAGLLALLTSRAHALIITALQLAGTIG</sequence>
<dbReference type="PRINTS" id="PR00040">
    <property type="entry name" value="HTHMERR"/>
</dbReference>
<dbReference type="EMBL" id="BMQB01000004">
    <property type="protein sequence ID" value="GGJ90876.1"/>
    <property type="molecule type" value="Genomic_DNA"/>
</dbReference>
<feature type="domain" description="HTH merR-type" evidence="2">
    <location>
        <begin position="4"/>
        <end position="73"/>
    </location>
</feature>
<dbReference type="InterPro" id="IPR000551">
    <property type="entry name" value="MerR-type_HTH_dom"/>
</dbReference>
<evidence type="ECO:0000256" key="1">
    <source>
        <dbReference type="ARBA" id="ARBA00023125"/>
    </source>
</evidence>
<keyword evidence="4" id="KW-1185">Reference proteome</keyword>
<evidence type="ECO:0000313" key="4">
    <source>
        <dbReference type="Proteomes" id="UP000649739"/>
    </source>
</evidence>
<dbReference type="AlphaFoldDB" id="A0A8J3B5C4"/>
<dbReference type="InterPro" id="IPR009061">
    <property type="entry name" value="DNA-bd_dom_put_sf"/>
</dbReference>
<name>A0A8J3B5C4_9ACTN</name>
<protein>
    <recommendedName>
        <fullName evidence="2">HTH merR-type domain-containing protein</fullName>
    </recommendedName>
</protein>
<dbReference type="GO" id="GO:0003677">
    <property type="term" value="F:DNA binding"/>
    <property type="evidence" value="ECO:0007669"/>
    <property type="project" value="UniProtKB-KW"/>
</dbReference>
<dbReference type="Proteomes" id="UP000649739">
    <property type="component" value="Unassembled WGS sequence"/>
</dbReference>
<dbReference type="Pfam" id="PF13411">
    <property type="entry name" value="MerR_1"/>
    <property type="match status" value="1"/>
</dbReference>